<sequence>MGATEGLKSVLEAKSTTELPQKFEDKFKTLESKKILRDAAKDGLDKMELVNKTAITNKVAEEIKSWGKNPETKDSSKIAVLYLYTALTDSTNKNPSLDDVKKTYEKLTTEPTKTEKPAVITDPKSLAKFELKTDKNPDSSKQIIKGMSPTFNNVISTTFGAATTDKMFKSEKREENAVAVFDKAEAAQQIAKTTQETKTEAKTESKEVKDLRNLQESDTFKELPLKIRFDIKRILNLTEKDNEADKGIAEVTKKIENINQDINTLQEANKNKQARVDEINATIKVMRDNHLSRRELRVEKRGLNGEIEENKDKLYVLNSSLIGLQNRSEELNDTSDRKTKKIDNKLADVNTLLSSEITNRTNANSLIKDVATQKRLADEITNLASVQTKINALQPRASQVPMEEMAMKKQALIPENTTPDIKIDTPEDNQNITLTEQEIQHFDTSPDYNNKVEKLWKSRNNKKIDLGDNHWTITSIDWQLVIATWPWASAAAEIKEISKDKIVLVWENGTENTVYNHWDYADTNKTPTIEEVASK</sequence>
<comment type="caution">
    <text evidence="2">The sequence shown here is derived from an EMBL/GenBank/DDBJ whole genome shotgun (WGS) entry which is preliminary data.</text>
</comment>
<evidence type="ECO:0000256" key="1">
    <source>
        <dbReference type="SAM" id="Coils"/>
    </source>
</evidence>
<feature type="coiled-coil region" evidence="1">
    <location>
        <begin position="248"/>
        <end position="313"/>
    </location>
</feature>
<organism evidence="2">
    <name type="scientific">uncultured bacterium</name>
    <name type="common">gcode 4</name>
    <dbReference type="NCBI Taxonomy" id="1234023"/>
    <lineage>
        <taxon>Bacteria</taxon>
        <taxon>environmental samples</taxon>
    </lineage>
</organism>
<protein>
    <submittedName>
        <fullName evidence="2">Uncharacterized protein</fullName>
    </submittedName>
</protein>
<keyword evidence="1" id="KW-0175">Coiled coil</keyword>
<dbReference type="EMBL" id="AMFJ01036173">
    <property type="protein sequence ID" value="EKD24749.1"/>
    <property type="molecule type" value="Genomic_DNA"/>
</dbReference>
<name>K1YHB2_9BACT</name>
<reference evidence="2" key="1">
    <citation type="journal article" date="2012" name="Science">
        <title>Fermentation, hydrogen, and sulfur metabolism in multiple uncultivated bacterial phyla.</title>
        <authorList>
            <person name="Wrighton K.C."/>
            <person name="Thomas B.C."/>
            <person name="Sharon I."/>
            <person name="Miller C.S."/>
            <person name="Castelle C.J."/>
            <person name="VerBerkmoes N.C."/>
            <person name="Wilkins M.J."/>
            <person name="Hettich R.L."/>
            <person name="Lipton M.S."/>
            <person name="Williams K.H."/>
            <person name="Long P.E."/>
            <person name="Banfield J.F."/>
        </authorList>
    </citation>
    <scope>NUCLEOTIDE SEQUENCE [LARGE SCALE GENOMIC DNA]</scope>
</reference>
<gene>
    <name evidence="2" type="ORF">ACD_80C00166G0010</name>
</gene>
<evidence type="ECO:0000313" key="2">
    <source>
        <dbReference type="EMBL" id="EKD24749.1"/>
    </source>
</evidence>
<proteinExistence type="predicted"/>
<dbReference type="AlphaFoldDB" id="K1YHB2"/>
<accession>K1YHB2</accession>